<evidence type="ECO:0000256" key="4">
    <source>
        <dbReference type="ARBA" id="ARBA00023004"/>
    </source>
</evidence>
<evidence type="ECO:0000256" key="5">
    <source>
        <dbReference type="ARBA" id="ARBA00023014"/>
    </source>
</evidence>
<keyword evidence="4" id="KW-0408">Iron</keyword>
<dbReference type="PANTHER" id="PTHR43498:SF1">
    <property type="entry name" value="COB--COM HETERODISULFIDE REDUCTASE IRON-SULFUR SUBUNIT A"/>
    <property type="match status" value="1"/>
</dbReference>
<dbReference type="Pfam" id="PF12831">
    <property type="entry name" value="FAD_oxidored"/>
    <property type="match status" value="2"/>
</dbReference>
<dbReference type="GO" id="GO:0051539">
    <property type="term" value="F:4 iron, 4 sulfur cluster binding"/>
    <property type="evidence" value="ECO:0007669"/>
    <property type="project" value="UniProtKB-KW"/>
</dbReference>
<dbReference type="SUPFAM" id="SSF51905">
    <property type="entry name" value="FAD/NAD(P)-binding domain"/>
    <property type="match status" value="1"/>
</dbReference>
<keyword evidence="2" id="KW-0479">Metal-binding</keyword>
<dbReference type="EMBL" id="FLUN01000001">
    <property type="protein sequence ID" value="SBW11771.1"/>
    <property type="molecule type" value="Genomic_DNA"/>
</dbReference>
<protein>
    <recommendedName>
        <fullName evidence="7">FAD dependent oxidoreductase</fullName>
    </recommendedName>
</protein>
<evidence type="ECO:0008006" key="7">
    <source>
        <dbReference type="Google" id="ProtNLM"/>
    </source>
</evidence>
<evidence type="ECO:0000313" key="6">
    <source>
        <dbReference type="EMBL" id="SBW11771.1"/>
    </source>
</evidence>
<accession>A0A212KJE1</accession>
<evidence type="ECO:0000256" key="1">
    <source>
        <dbReference type="ARBA" id="ARBA00022485"/>
    </source>
</evidence>
<gene>
    <name evidence="6" type="ORF">KL86CLO1_13384</name>
</gene>
<keyword evidence="3" id="KW-0560">Oxidoreductase</keyword>
<name>A0A212KJE1_9FIRM</name>
<dbReference type="InterPro" id="IPR039650">
    <property type="entry name" value="HdrA-like"/>
</dbReference>
<keyword evidence="1" id="KW-0004">4Fe-4S</keyword>
<organism evidence="6">
    <name type="scientific">uncultured Eubacteriales bacterium</name>
    <dbReference type="NCBI Taxonomy" id="172733"/>
    <lineage>
        <taxon>Bacteria</taxon>
        <taxon>Bacillati</taxon>
        <taxon>Bacillota</taxon>
        <taxon>Clostridia</taxon>
        <taxon>Eubacteriales</taxon>
        <taxon>environmental samples</taxon>
    </lineage>
</organism>
<evidence type="ECO:0000256" key="3">
    <source>
        <dbReference type="ARBA" id="ARBA00023002"/>
    </source>
</evidence>
<reference evidence="6" key="1">
    <citation type="submission" date="2016-04" db="EMBL/GenBank/DDBJ databases">
        <authorList>
            <person name="Evans L.H."/>
            <person name="Alamgir A."/>
            <person name="Owens N."/>
            <person name="Weber N.D."/>
            <person name="Virtaneva K."/>
            <person name="Barbian K."/>
            <person name="Babar A."/>
            <person name="Rosenke K."/>
        </authorList>
    </citation>
    <scope>NUCLEOTIDE SEQUENCE</scope>
    <source>
        <strain evidence="6">86</strain>
    </source>
</reference>
<dbReference type="GO" id="GO:0046872">
    <property type="term" value="F:metal ion binding"/>
    <property type="evidence" value="ECO:0007669"/>
    <property type="project" value="UniProtKB-KW"/>
</dbReference>
<sequence>MLMFQQVLEHGEIAKEQRDKISFTKHFDAVVLGGGTAGSIAAIYLAKKGRHVLIVEKLNFLGGVHSGAMFHYYQGSPGGIYEAYDERIEQQKKQYRLPDVFGSHPLIRMCVYEQELEDTNCQVSFDSALTGVYVDGRTIAGIQYLTPFGLKEVSADYFIDATAEAALCRMAGSAKKNGREFDGLSQPFSNVRLFFEKGTCRMNFDNIDAGYVRQELAEEYANHIVTSLNNPVYSTWQNGQITMGMSPLLGVREGFAIDGIRQLRMDQVIKNQETLEPLFFSSANIDNHVKDMAFESQTLCDWVVGLSMWSTLVSVPIDKDVMIPNALDNVIAAGRILSLDHDMASHTRMMRDCQKSGEAAAAVVEEALYLGLPLQDVPYQALKDRLSQTNCLSIRNHYVLRDNPPPEREQITRFDSTTQQIRKGLLSNSPGFAMLAAWQMRIIEALKSWLTEDNNNLKVNSALVLALCGDDSGLSVLIETAQRRDCYLPQTSKSYNSLRGISAVYALGRLHSAAASEPLLQMLQQNETFINDSVRFDKFIGHMQDYRFQYVSHLVRALLTIADYHPDLCRNIYQEVEEIVLAPQFTVSCTLKSNPGCLHDMTGSLRNYIQWRKTKGGKRL</sequence>
<proteinExistence type="predicted"/>
<dbReference type="InterPro" id="IPR036188">
    <property type="entry name" value="FAD/NAD-bd_sf"/>
</dbReference>
<dbReference type="PANTHER" id="PTHR43498">
    <property type="entry name" value="FERREDOXIN:COB-COM HETERODISULFIDE REDUCTASE SUBUNIT A"/>
    <property type="match status" value="1"/>
</dbReference>
<dbReference type="AlphaFoldDB" id="A0A212KJE1"/>
<dbReference type="InterPro" id="IPR011989">
    <property type="entry name" value="ARM-like"/>
</dbReference>
<evidence type="ECO:0000256" key="2">
    <source>
        <dbReference type="ARBA" id="ARBA00022723"/>
    </source>
</evidence>
<keyword evidence="5" id="KW-0411">Iron-sulfur</keyword>
<dbReference type="Gene3D" id="3.50.50.60">
    <property type="entry name" value="FAD/NAD(P)-binding domain"/>
    <property type="match status" value="1"/>
</dbReference>
<dbReference type="Gene3D" id="1.25.10.10">
    <property type="entry name" value="Leucine-rich Repeat Variant"/>
    <property type="match status" value="1"/>
</dbReference>
<dbReference type="GO" id="GO:0016491">
    <property type="term" value="F:oxidoreductase activity"/>
    <property type="evidence" value="ECO:0007669"/>
    <property type="project" value="UniProtKB-KW"/>
</dbReference>